<keyword evidence="3" id="KW-1185">Reference proteome</keyword>
<proteinExistence type="predicted"/>
<dbReference type="PANTHER" id="PTHR33700:SF4">
    <property type="entry name" value="MYB-LIKE PROTEIN X"/>
    <property type="match status" value="1"/>
</dbReference>
<reference evidence="2" key="1">
    <citation type="submission" date="2020-06" db="EMBL/GenBank/DDBJ databases">
        <authorList>
            <person name="Li T."/>
            <person name="Hu X."/>
            <person name="Zhang T."/>
            <person name="Song X."/>
            <person name="Zhang H."/>
            <person name="Dai N."/>
            <person name="Sheng W."/>
            <person name="Hou X."/>
            <person name="Wei L."/>
        </authorList>
    </citation>
    <scope>NUCLEOTIDE SEQUENCE</scope>
    <source>
        <strain evidence="2">3651</strain>
        <tissue evidence="2">Leaf</tissue>
    </source>
</reference>
<dbReference type="Proteomes" id="UP001293254">
    <property type="component" value="Unassembled WGS sequence"/>
</dbReference>
<dbReference type="AlphaFoldDB" id="A0AAE2CU63"/>
<sequence length="149" mass="17089">MVMEGSGLKLKMLNRSASRNQRSRSLKVKHALWILVLLAICIWFLYQSHNKNGALEKRPAQVSVNDEYQLLRMGRKDLRRRADNVAAEVQKDGEDEAGGEDGDGRERETDEEGSVFDRDEEMDAGDKEKSEEAEHDQLLELIDEDDKDR</sequence>
<evidence type="ECO:0000313" key="2">
    <source>
        <dbReference type="EMBL" id="KAK4434284.1"/>
    </source>
</evidence>
<gene>
    <name evidence="2" type="ORF">Salat_0591200</name>
</gene>
<comment type="caution">
    <text evidence="2">The sequence shown here is derived from an EMBL/GenBank/DDBJ whole genome shotgun (WGS) entry which is preliminary data.</text>
</comment>
<dbReference type="PANTHER" id="PTHR33700">
    <property type="entry name" value="MYB-LIKE PROTEIN X"/>
    <property type="match status" value="1"/>
</dbReference>
<reference evidence="2" key="2">
    <citation type="journal article" date="2024" name="Plant">
        <title>Genomic evolution and insights into agronomic trait innovations of Sesamum species.</title>
        <authorList>
            <person name="Miao H."/>
            <person name="Wang L."/>
            <person name="Qu L."/>
            <person name="Liu H."/>
            <person name="Sun Y."/>
            <person name="Le M."/>
            <person name="Wang Q."/>
            <person name="Wei S."/>
            <person name="Zheng Y."/>
            <person name="Lin W."/>
            <person name="Duan Y."/>
            <person name="Cao H."/>
            <person name="Xiong S."/>
            <person name="Wang X."/>
            <person name="Wei L."/>
            <person name="Li C."/>
            <person name="Ma Q."/>
            <person name="Ju M."/>
            <person name="Zhao R."/>
            <person name="Li G."/>
            <person name="Mu C."/>
            <person name="Tian Q."/>
            <person name="Mei H."/>
            <person name="Zhang T."/>
            <person name="Gao T."/>
            <person name="Zhang H."/>
        </authorList>
    </citation>
    <scope>NUCLEOTIDE SEQUENCE</scope>
    <source>
        <strain evidence="2">3651</strain>
    </source>
</reference>
<evidence type="ECO:0000256" key="1">
    <source>
        <dbReference type="SAM" id="MobiDB-lite"/>
    </source>
</evidence>
<dbReference type="EMBL" id="JACGWO010000002">
    <property type="protein sequence ID" value="KAK4434284.1"/>
    <property type="molecule type" value="Genomic_DNA"/>
</dbReference>
<feature type="region of interest" description="Disordered" evidence="1">
    <location>
        <begin position="82"/>
        <end position="149"/>
    </location>
</feature>
<organism evidence="2 3">
    <name type="scientific">Sesamum alatum</name>
    <dbReference type="NCBI Taxonomy" id="300844"/>
    <lineage>
        <taxon>Eukaryota</taxon>
        <taxon>Viridiplantae</taxon>
        <taxon>Streptophyta</taxon>
        <taxon>Embryophyta</taxon>
        <taxon>Tracheophyta</taxon>
        <taxon>Spermatophyta</taxon>
        <taxon>Magnoliopsida</taxon>
        <taxon>eudicotyledons</taxon>
        <taxon>Gunneridae</taxon>
        <taxon>Pentapetalae</taxon>
        <taxon>asterids</taxon>
        <taxon>lamiids</taxon>
        <taxon>Lamiales</taxon>
        <taxon>Pedaliaceae</taxon>
        <taxon>Sesamum</taxon>
    </lineage>
</organism>
<feature type="compositionally biased region" description="Basic and acidic residues" evidence="1">
    <location>
        <begin position="124"/>
        <end position="138"/>
    </location>
</feature>
<accession>A0AAE2CU63</accession>
<protein>
    <submittedName>
        <fullName evidence="2">Uncharacterized protein</fullName>
    </submittedName>
</protein>
<evidence type="ECO:0000313" key="3">
    <source>
        <dbReference type="Proteomes" id="UP001293254"/>
    </source>
</evidence>
<name>A0AAE2CU63_9LAMI</name>
<feature type="compositionally biased region" description="Acidic residues" evidence="1">
    <location>
        <begin position="109"/>
        <end position="123"/>
    </location>
</feature>